<dbReference type="InterPro" id="IPR045713">
    <property type="entry name" value="DUF6069"/>
</dbReference>
<dbReference type="RefSeq" id="WP_208255077.1">
    <property type="nucleotide sequence ID" value="NZ_JAGEOJ010000004.1"/>
</dbReference>
<feature type="transmembrane region" description="Helical" evidence="1">
    <location>
        <begin position="66"/>
        <end position="87"/>
    </location>
</feature>
<organism evidence="2 3">
    <name type="scientific">Actinomadura barringtoniae</name>
    <dbReference type="NCBI Taxonomy" id="1427535"/>
    <lineage>
        <taxon>Bacteria</taxon>
        <taxon>Bacillati</taxon>
        <taxon>Actinomycetota</taxon>
        <taxon>Actinomycetes</taxon>
        <taxon>Streptosporangiales</taxon>
        <taxon>Thermomonosporaceae</taxon>
        <taxon>Actinomadura</taxon>
    </lineage>
</organism>
<protein>
    <submittedName>
        <fullName evidence="2">Uncharacterized protein</fullName>
    </submittedName>
</protein>
<sequence length="152" mass="15694">MTGPMYQDSERRTQAAQSSKLWAGGLATACVAALVAFVGMLIARGIFDIALLSPKREGTVGNASTAGYVVAAFMGALVATLILQLLITLSPNPLSFFSWIVGLVTLSLAVVPFTTDAPVSSQVATGLINLCIGIVIMTMLPQTAYSRGAGGQ</sequence>
<feature type="transmembrane region" description="Helical" evidence="1">
    <location>
        <begin position="94"/>
        <end position="113"/>
    </location>
</feature>
<comment type="caution">
    <text evidence="2">The sequence shown here is derived from an EMBL/GenBank/DDBJ whole genome shotgun (WGS) entry which is preliminary data.</text>
</comment>
<dbReference type="EMBL" id="JAGEOJ010000004">
    <property type="protein sequence ID" value="MBO2447422.1"/>
    <property type="molecule type" value="Genomic_DNA"/>
</dbReference>
<keyword evidence="1" id="KW-1133">Transmembrane helix</keyword>
<dbReference type="Pfam" id="PF19545">
    <property type="entry name" value="DUF6069"/>
    <property type="match status" value="1"/>
</dbReference>
<feature type="transmembrane region" description="Helical" evidence="1">
    <location>
        <begin position="21"/>
        <end position="46"/>
    </location>
</feature>
<evidence type="ECO:0000256" key="1">
    <source>
        <dbReference type="SAM" id="Phobius"/>
    </source>
</evidence>
<reference evidence="2" key="1">
    <citation type="submission" date="2021-03" db="EMBL/GenBank/DDBJ databases">
        <authorList>
            <person name="Kanchanasin P."/>
            <person name="Saeng-In P."/>
            <person name="Phongsopitanun W."/>
            <person name="Yuki M."/>
            <person name="Kudo T."/>
            <person name="Ohkuma M."/>
            <person name="Tanasupawat S."/>
        </authorList>
    </citation>
    <scope>NUCLEOTIDE SEQUENCE</scope>
    <source>
        <strain evidence="2">GKU 128</strain>
    </source>
</reference>
<gene>
    <name evidence="2" type="ORF">J4573_10020</name>
</gene>
<name>A0A939P8N6_9ACTN</name>
<keyword evidence="1" id="KW-0812">Transmembrane</keyword>
<evidence type="ECO:0000313" key="2">
    <source>
        <dbReference type="EMBL" id="MBO2447422.1"/>
    </source>
</evidence>
<proteinExistence type="predicted"/>
<feature type="transmembrane region" description="Helical" evidence="1">
    <location>
        <begin position="119"/>
        <end position="140"/>
    </location>
</feature>
<accession>A0A939P8N6</accession>
<dbReference type="Proteomes" id="UP000669179">
    <property type="component" value="Unassembled WGS sequence"/>
</dbReference>
<keyword evidence="1" id="KW-0472">Membrane</keyword>
<keyword evidence="3" id="KW-1185">Reference proteome</keyword>
<dbReference type="AlphaFoldDB" id="A0A939P8N6"/>
<evidence type="ECO:0000313" key="3">
    <source>
        <dbReference type="Proteomes" id="UP000669179"/>
    </source>
</evidence>